<dbReference type="Gene3D" id="1.10.357.150">
    <property type="match status" value="1"/>
</dbReference>
<gene>
    <name evidence="2" type="ORF">LPJ53_001607</name>
</gene>
<evidence type="ECO:0000313" key="3">
    <source>
        <dbReference type="Proteomes" id="UP001149813"/>
    </source>
</evidence>
<dbReference type="PANTHER" id="PTHR12205:SF0">
    <property type="entry name" value="CENTROMERE_KINETOCHORE PROTEIN ZW10 HOMOLOG"/>
    <property type="match status" value="1"/>
</dbReference>
<feature type="compositionally biased region" description="Acidic residues" evidence="1">
    <location>
        <begin position="670"/>
        <end position="684"/>
    </location>
</feature>
<feature type="region of interest" description="Disordered" evidence="1">
    <location>
        <begin position="655"/>
        <end position="698"/>
    </location>
</feature>
<feature type="compositionally biased region" description="Low complexity" evidence="1">
    <location>
        <begin position="11"/>
        <end position="24"/>
    </location>
</feature>
<dbReference type="GO" id="GO:0005737">
    <property type="term" value="C:cytoplasm"/>
    <property type="evidence" value="ECO:0007669"/>
    <property type="project" value="GOC"/>
</dbReference>
<dbReference type="GO" id="GO:0006888">
    <property type="term" value="P:endoplasmic reticulum to Golgi vesicle-mediated transport"/>
    <property type="evidence" value="ECO:0007669"/>
    <property type="project" value="TreeGrafter"/>
</dbReference>
<feature type="region of interest" description="Disordered" evidence="1">
    <location>
        <begin position="1"/>
        <end position="24"/>
    </location>
</feature>
<dbReference type="Proteomes" id="UP001149813">
    <property type="component" value="Unassembled WGS sequence"/>
</dbReference>
<dbReference type="AlphaFoldDB" id="A0A9W7Y324"/>
<comment type="caution">
    <text evidence="2">The sequence shown here is derived from an EMBL/GenBank/DDBJ whole genome shotgun (WGS) entry which is preliminary data.</text>
</comment>
<reference evidence="2" key="1">
    <citation type="submission" date="2022-07" db="EMBL/GenBank/DDBJ databases">
        <title>Phylogenomic reconstructions and comparative analyses of Kickxellomycotina fungi.</title>
        <authorList>
            <person name="Reynolds N.K."/>
            <person name="Stajich J.E."/>
            <person name="Barry K."/>
            <person name="Grigoriev I.V."/>
            <person name="Crous P."/>
            <person name="Smith M.E."/>
        </authorList>
    </citation>
    <scope>NUCLEOTIDE SEQUENCE</scope>
    <source>
        <strain evidence="2">NBRC 32514</strain>
    </source>
</reference>
<dbReference type="OrthoDB" id="534815at2759"/>
<sequence length="759" mass="77891">MDADVDYLLGTDSSSSSTSEASTRPLTLASAQQLSAQLAVRLTQAAEQLRLTTQAAPATYLAATSAAAQASQQIAALLAGVDRVQQLADTRHVLRLRTAQASEAAAGAAGRLQQSTRLLAGLRAVAEAVGLARRAEELAGEGRLEMAVERLGQAGVVAGRLAGTRVGGLLDELRARVARLVRCAVAEELGRRVAVDLRGAEEIAVTCEAADMAGLVAAAGMLGAEGGAQETATAAAAGGCGEDDVPALSAAADAALARDECADDDAAAAAAVETGAAADVLRAFGDHIVDSVVRPVLQHSAISVGSAGSTLSIALGRAREENAGGDTSEAAEAACRAIEAALAHIERQTGSRPWTAATLEHVCRLVARRFIVGRPPGAPGTAAAVALEDALVGRVPLAGRPVRRAAAEAERAYARARGSQLLARARGLGEDSALALYQGAPGEGDEPLWPPGLPACAVSLAAVQVLRLVGAPELSAAERARALAVFLAAREHVLAAQLRSIPGVQLLFASDCLLLALHSAGNEGTAAGAAEPPVAAPLLLAAADRAYDALVERQGAELAGLAAPAEAFMGPLGEKAVEARGRALRQAGRALRLLGGAVEPPAAAESAGGRLVARCVDCMYAAVVARIVALDDVGAEESRVLAEYCRSVGALGRPEIQKQQQQQQQQRGDEADEVDEDDGEDDLLLLDGGDGGQEELASRDADRLRQLADVLELPRADILARRRAGLLANFSVAELTHLVRALFSATPERQRDIDLLQTL</sequence>
<proteinExistence type="predicted"/>
<dbReference type="EMBL" id="JANBOJ010000042">
    <property type="protein sequence ID" value="KAJ1724086.1"/>
    <property type="molecule type" value="Genomic_DNA"/>
</dbReference>
<dbReference type="GO" id="GO:1990423">
    <property type="term" value="C:RZZ complex"/>
    <property type="evidence" value="ECO:0007669"/>
    <property type="project" value="TreeGrafter"/>
</dbReference>
<keyword evidence="3" id="KW-1185">Reference proteome</keyword>
<protein>
    <submittedName>
        <fullName evidence="2">Uncharacterized protein</fullName>
    </submittedName>
</protein>
<dbReference type="InterPro" id="IPR046362">
    <property type="entry name" value="Zw10/DSL1_C_sf"/>
</dbReference>
<evidence type="ECO:0000313" key="2">
    <source>
        <dbReference type="EMBL" id="KAJ1724086.1"/>
    </source>
</evidence>
<name>A0A9W7Y324_9FUNG</name>
<dbReference type="GO" id="GO:0007094">
    <property type="term" value="P:mitotic spindle assembly checkpoint signaling"/>
    <property type="evidence" value="ECO:0007669"/>
    <property type="project" value="TreeGrafter"/>
</dbReference>
<evidence type="ECO:0000256" key="1">
    <source>
        <dbReference type="SAM" id="MobiDB-lite"/>
    </source>
</evidence>
<organism evidence="2 3">
    <name type="scientific">Coemansia erecta</name>
    <dbReference type="NCBI Taxonomy" id="147472"/>
    <lineage>
        <taxon>Eukaryota</taxon>
        <taxon>Fungi</taxon>
        <taxon>Fungi incertae sedis</taxon>
        <taxon>Zoopagomycota</taxon>
        <taxon>Kickxellomycotina</taxon>
        <taxon>Kickxellomycetes</taxon>
        <taxon>Kickxellales</taxon>
        <taxon>Kickxellaceae</taxon>
        <taxon>Coemansia</taxon>
    </lineage>
</organism>
<accession>A0A9W7Y324</accession>
<dbReference type="PANTHER" id="PTHR12205">
    <property type="entry name" value="CENTROMERE/KINETOCHORE PROTEIN ZW10"/>
    <property type="match status" value="1"/>
</dbReference>
<feature type="compositionally biased region" description="Low complexity" evidence="1">
    <location>
        <begin position="657"/>
        <end position="666"/>
    </location>
</feature>